<dbReference type="AlphaFoldDB" id="A0AAV1I840"/>
<dbReference type="PANTHER" id="PTHR13061:SF50">
    <property type="entry name" value="GAMMA CARBONIC ANHYDRASE 1, MITOCHONDRIAL"/>
    <property type="match status" value="1"/>
</dbReference>
<dbReference type="InterPro" id="IPR050484">
    <property type="entry name" value="Transf_Hexapept/Carb_Anhydrase"/>
</dbReference>
<dbReference type="EMBL" id="CAUYUE010000007">
    <property type="protein sequence ID" value="CAK0782402.1"/>
    <property type="molecule type" value="Genomic_DNA"/>
</dbReference>
<evidence type="ECO:0000313" key="4">
    <source>
        <dbReference type="Proteomes" id="UP001314263"/>
    </source>
</evidence>
<dbReference type="CDD" id="cd04645">
    <property type="entry name" value="LbH_gamma_CA_like"/>
    <property type="match status" value="1"/>
</dbReference>
<dbReference type="SUPFAM" id="SSF51161">
    <property type="entry name" value="Trimeric LpxA-like enzymes"/>
    <property type="match status" value="1"/>
</dbReference>
<protein>
    <submittedName>
        <fullName evidence="3">Uncharacterized protein</fullName>
    </submittedName>
</protein>
<gene>
    <name evidence="3" type="ORF">CVIRNUC_005670</name>
</gene>
<evidence type="ECO:0000256" key="1">
    <source>
        <dbReference type="ARBA" id="ARBA00023595"/>
    </source>
</evidence>
<keyword evidence="4" id="KW-1185">Reference proteome</keyword>
<dbReference type="InterPro" id="IPR047324">
    <property type="entry name" value="LbH_gamma_CA-like"/>
</dbReference>
<dbReference type="PANTHER" id="PTHR13061">
    <property type="entry name" value="DYNACTIN SUBUNIT P25"/>
    <property type="match status" value="1"/>
</dbReference>
<comment type="similarity">
    <text evidence="1">Belongs to the gamma-class carbonic anhydrase family.</text>
</comment>
<comment type="caution">
    <text evidence="3">The sequence shown here is derived from an EMBL/GenBank/DDBJ whole genome shotgun (WGS) entry which is preliminary data.</text>
</comment>
<dbReference type="Gene3D" id="2.160.10.10">
    <property type="entry name" value="Hexapeptide repeat proteins"/>
    <property type="match status" value="1"/>
</dbReference>
<proteinExistence type="inferred from homology"/>
<name>A0AAV1I840_9CHLO</name>
<accession>A0AAV1I840</accession>
<reference evidence="3 4" key="1">
    <citation type="submission" date="2023-10" db="EMBL/GenBank/DDBJ databases">
        <authorList>
            <person name="Maclean D."/>
            <person name="Macfadyen A."/>
        </authorList>
    </citation>
    <scope>NUCLEOTIDE SEQUENCE [LARGE SCALE GENOMIC DNA]</scope>
</reference>
<dbReference type="Proteomes" id="UP001314263">
    <property type="component" value="Unassembled WGS sequence"/>
</dbReference>
<comment type="subcellular location">
    <subcellularLocation>
        <location evidence="2">Mitochondrion membrane</location>
        <topology evidence="2">Peripheral membrane protein</topology>
        <orientation evidence="2">Matrix side</orientation>
    </subcellularLocation>
</comment>
<dbReference type="Pfam" id="PF00132">
    <property type="entry name" value="Hexapep"/>
    <property type="match status" value="1"/>
</dbReference>
<sequence length="263" mass="27452">MSAQGLLRGLGSVVRKAGQALDSLGTAVQGKYGYKEGVPTHQTLQAFQGKRPQLGSNTFVAPNASVVGDVKLGNNSSIWYGAVLRGDVNSIQIGSNSNIQDGVTVHVARDNPQGNVVPTIIGNNVTIGHGAIIHAATVEDSTLIGMGATILDGAMVQQGSVVAAGAVVTPGKTVPSGEVWAGSPAKLLRKLEEEEMGFIAQAANDYAALAAVHAAENAKTADEIQEDVQRRKDRALRDIDYDSHLGIERDPISREIISTASHT</sequence>
<evidence type="ECO:0000256" key="2">
    <source>
        <dbReference type="ARBA" id="ARBA00034694"/>
    </source>
</evidence>
<dbReference type="InterPro" id="IPR011004">
    <property type="entry name" value="Trimer_LpxA-like_sf"/>
</dbReference>
<dbReference type="GO" id="GO:0031966">
    <property type="term" value="C:mitochondrial membrane"/>
    <property type="evidence" value="ECO:0007669"/>
    <property type="project" value="UniProtKB-SubCell"/>
</dbReference>
<organism evidence="3 4">
    <name type="scientific">Coccomyxa viridis</name>
    <dbReference type="NCBI Taxonomy" id="1274662"/>
    <lineage>
        <taxon>Eukaryota</taxon>
        <taxon>Viridiplantae</taxon>
        <taxon>Chlorophyta</taxon>
        <taxon>core chlorophytes</taxon>
        <taxon>Trebouxiophyceae</taxon>
        <taxon>Trebouxiophyceae incertae sedis</taxon>
        <taxon>Coccomyxaceae</taxon>
        <taxon>Coccomyxa</taxon>
    </lineage>
</organism>
<dbReference type="InterPro" id="IPR001451">
    <property type="entry name" value="Hexapep"/>
</dbReference>
<evidence type="ECO:0000313" key="3">
    <source>
        <dbReference type="EMBL" id="CAK0782402.1"/>
    </source>
</evidence>